<name>A0A485LSX3_9STRA</name>
<proteinExistence type="predicted"/>
<feature type="coiled-coil region" evidence="1">
    <location>
        <begin position="203"/>
        <end position="241"/>
    </location>
</feature>
<dbReference type="EMBL" id="VJMH01007480">
    <property type="protein sequence ID" value="KAF0682888.1"/>
    <property type="molecule type" value="Genomic_DNA"/>
</dbReference>
<feature type="region of interest" description="Disordered" evidence="2">
    <location>
        <begin position="495"/>
        <end position="556"/>
    </location>
</feature>
<evidence type="ECO:0000256" key="2">
    <source>
        <dbReference type="SAM" id="MobiDB-lite"/>
    </source>
</evidence>
<dbReference type="EMBL" id="CAADRA010007506">
    <property type="protein sequence ID" value="VFU01654.1"/>
    <property type="molecule type" value="Genomic_DNA"/>
</dbReference>
<evidence type="ECO:0000313" key="4">
    <source>
        <dbReference type="EMBL" id="VFU01654.1"/>
    </source>
</evidence>
<keyword evidence="1" id="KW-0175">Coiled coil</keyword>
<dbReference type="AlphaFoldDB" id="A0A485LSX3"/>
<accession>A0A485LSX3</accession>
<gene>
    <name evidence="4" type="primary">Aste57867_25023</name>
    <name evidence="3" type="ORF">As57867_024945</name>
    <name evidence="4" type="ORF">ASTE57867_25023</name>
</gene>
<protein>
    <submittedName>
        <fullName evidence="4">Aste57867_25023 protein</fullName>
    </submittedName>
</protein>
<feature type="region of interest" description="Disordered" evidence="2">
    <location>
        <begin position="99"/>
        <end position="140"/>
    </location>
</feature>
<organism evidence="4 5">
    <name type="scientific">Aphanomyces stellatus</name>
    <dbReference type="NCBI Taxonomy" id="120398"/>
    <lineage>
        <taxon>Eukaryota</taxon>
        <taxon>Sar</taxon>
        <taxon>Stramenopiles</taxon>
        <taxon>Oomycota</taxon>
        <taxon>Saprolegniomycetes</taxon>
        <taxon>Saprolegniales</taxon>
        <taxon>Verrucalvaceae</taxon>
        <taxon>Aphanomyces</taxon>
    </lineage>
</organism>
<reference evidence="3" key="2">
    <citation type="submission" date="2019-06" db="EMBL/GenBank/DDBJ databases">
        <title>Genomics analysis of Aphanomyces spp. identifies a new class of oomycete effector associated with host adaptation.</title>
        <authorList>
            <person name="Gaulin E."/>
        </authorList>
    </citation>
    <scope>NUCLEOTIDE SEQUENCE</scope>
    <source>
        <strain evidence="3">CBS 578.67</strain>
    </source>
</reference>
<feature type="compositionally biased region" description="Basic and acidic residues" evidence="2">
    <location>
        <begin position="99"/>
        <end position="111"/>
    </location>
</feature>
<sequence>MPSDKQKMHVLYLQLTQITENTTPSHDTMALAAREDAVKAQEGALAAEKATWEAYVANSKLKIASTSAAAKEEIQRHRAASTDDVKAKKAALDEDRRWGAVRKADEQEGCKQVDAIQDDSGHPSTPRRDDGGATPPPDVHAMKASLRQRIQRVEAERAAFHQERAAWTSTRDAELAALKLKQRKLSAWAKEARENHDTTVRTLVANEERLARVQTKLEAQVQELEVRDAALRAERAAYAQEHTTVAFQKSVVAAGHAEVDRAWAAARALNAGARVAPRATRVDGGTAEIQQQQEALAVAQAAWAQGEQERAATRGALAQMVAEMNARQRAWQADKAAWTAARRADHATAIKREDTWQAAELEAKANTLDERAMRLDARERAWRRDVATLLEAQAKQLDECERALQAAKDDWKTARRADLAACKRQEEGWRGTRTRRERRQLAWEREKAAWVDTKQVCIAAMQHQDQDLEAARIAWGAERTQLQAALIDQANALEREEEGAVQGQGRMARRTTPRHGSNPSRERAAHGGQSGMGDDPKGRAGRNGPDARGSAPKSVG</sequence>
<dbReference type="Proteomes" id="UP000332933">
    <property type="component" value="Unassembled WGS sequence"/>
</dbReference>
<keyword evidence="5" id="KW-1185">Reference proteome</keyword>
<reference evidence="4 5" key="1">
    <citation type="submission" date="2019-03" db="EMBL/GenBank/DDBJ databases">
        <authorList>
            <person name="Gaulin E."/>
            <person name="Dumas B."/>
        </authorList>
    </citation>
    <scope>NUCLEOTIDE SEQUENCE [LARGE SCALE GENOMIC DNA]</scope>
    <source>
        <strain evidence="4">CBS 568.67</strain>
    </source>
</reference>
<evidence type="ECO:0000313" key="3">
    <source>
        <dbReference type="EMBL" id="KAF0682888.1"/>
    </source>
</evidence>
<evidence type="ECO:0000313" key="5">
    <source>
        <dbReference type="Proteomes" id="UP000332933"/>
    </source>
</evidence>
<feature type="coiled-coil region" evidence="1">
    <location>
        <begin position="358"/>
        <end position="417"/>
    </location>
</feature>
<evidence type="ECO:0000256" key="1">
    <source>
        <dbReference type="SAM" id="Coils"/>
    </source>
</evidence>